<sequence>MNDYIGASFDDFLEEENLMVEVKALTIKRALIKQTLEYIKQHKLTKAEFAKKMQIKLLQLDRFLDTENSNLSLKKLIGLAKAMDKQIKISFVD</sequence>
<evidence type="ECO:0000313" key="3">
    <source>
        <dbReference type="Proteomes" id="UP001222087"/>
    </source>
</evidence>
<dbReference type="InterPro" id="IPR010982">
    <property type="entry name" value="Lambda_DNA-bd_dom_sf"/>
</dbReference>
<organism evidence="2 3">
    <name type="scientific">Legionella cardiaca</name>
    <dbReference type="NCBI Taxonomy" id="1071983"/>
    <lineage>
        <taxon>Bacteria</taxon>
        <taxon>Pseudomonadati</taxon>
        <taxon>Pseudomonadota</taxon>
        <taxon>Gammaproteobacteria</taxon>
        <taxon>Legionellales</taxon>
        <taxon>Legionellaceae</taxon>
        <taxon>Legionella</taxon>
    </lineage>
</organism>
<dbReference type="SUPFAM" id="SSF47413">
    <property type="entry name" value="lambda repressor-like DNA-binding domains"/>
    <property type="match status" value="1"/>
</dbReference>
<evidence type="ECO:0000313" key="2">
    <source>
        <dbReference type="EMBL" id="WED44010.1"/>
    </source>
</evidence>
<gene>
    <name evidence="2" type="ORF">PXX05_04285</name>
</gene>
<proteinExistence type="predicted"/>
<dbReference type="EMBL" id="CP119078">
    <property type="protein sequence ID" value="WED44010.1"/>
    <property type="molecule type" value="Genomic_DNA"/>
</dbReference>
<dbReference type="Proteomes" id="UP001222087">
    <property type="component" value="Chromosome"/>
</dbReference>
<name>A0ABY8ATK9_9GAMM</name>
<keyword evidence="3" id="KW-1185">Reference proteome</keyword>
<dbReference type="RefSeq" id="WP_275089825.1">
    <property type="nucleotide sequence ID" value="NZ_CP119078.1"/>
</dbReference>
<dbReference type="Pfam" id="PF13744">
    <property type="entry name" value="HTH_37"/>
    <property type="match status" value="1"/>
</dbReference>
<feature type="domain" description="HigA2-like helix-turn-helix" evidence="1">
    <location>
        <begin position="21"/>
        <end position="90"/>
    </location>
</feature>
<protein>
    <submittedName>
        <fullName evidence="2">XRE family transcriptional regulator</fullName>
    </submittedName>
</protein>
<reference evidence="2 3" key="1">
    <citation type="submission" date="2023-02" db="EMBL/GenBank/DDBJ databases">
        <title>Genome Sequence of L. cardiaca H63T.</title>
        <authorList>
            <person name="Lopez A.E."/>
            <person name="Cianciotto N.P."/>
        </authorList>
    </citation>
    <scope>NUCLEOTIDE SEQUENCE [LARGE SCALE GENOMIC DNA]</scope>
    <source>
        <strain evidence="2 3">H63</strain>
    </source>
</reference>
<evidence type="ECO:0000259" key="1">
    <source>
        <dbReference type="Pfam" id="PF13744"/>
    </source>
</evidence>
<dbReference type="Gene3D" id="1.10.260.40">
    <property type="entry name" value="lambda repressor-like DNA-binding domains"/>
    <property type="match status" value="1"/>
</dbReference>
<dbReference type="InterPro" id="IPR039554">
    <property type="entry name" value="HigA2-like_HTH"/>
</dbReference>
<accession>A0ABY8ATK9</accession>